<feature type="transmembrane region" description="Helical" evidence="1">
    <location>
        <begin position="758"/>
        <end position="778"/>
    </location>
</feature>
<proteinExistence type="predicted"/>
<dbReference type="AlphaFoldDB" id="A0A1Y2C4H4"/>
<dbReference type="Proteomes" id="UP000193642">
    <property type="component" value="Unassembled WGS sequence"/>
</dbReference>
<evidence type="ECO:0008006" key="4">
    <source>
        <dbReference type="Google" id="ProtNLM"/>
    </source>
</evidence>
<evidence type="ECO:0000313" key="3">
    <source>
        <dbReference type="Proteomes" id="UP000193642"/>
    </source>
</evidence>
<name>A0A1Y2C4H4_9FUNG</name>
<feature type="transmembrane region" description="Helical" evidence="1">
    <location>
        <begin position="219"/>
        <end position="238"/>
    </location>
</feature>
<dbReference type="PANTHER" id="PTHR11183">
    <property type="entry name" value="GLYCOGENIN SUBFAMILY MEMBER"/>
    <property type="match status" value="1"/>
</dbReference>
<dbReference type="InterPro" id="IPR029044">
    <property type="entry name" value="Nucleotide-diphossugar_trans"/>
</dbReference>
<gene>
    <name evidence="2" type="ORF">BCR33DRAFT_786662</name>
</gene>
<dbReference type="Gene3D" id="3.90.550.10">
    <property type="entry name" value="Spore Coat Polysaccharide Biosynthesis Protein SpsA, Chain A"/>
    <property type="match status" value="2"/>
</dbReference>
<dbReference type="EMBL" id="MCGO01000030">
    <property type="protein sequence ID" value="ORY41933.1"/>
    <property type="molecule type" value="Genomic_DNA"/>
</dbReference>
<dbReference type="InterPro" id="IPR050587">
    <property type="entry name" value="GNT1/Glycosyltrans_8"/>
</dbReference>
<reference evidence="2 3" key="1">
    <citation type="submission" date="2016-07" db="EMBL/GenBank/DDBJ databases">
        <title>Pervasive Adenine N6-methylation of Active Genes in Fungi.</title>
        <authorList>
            <consortium name="DOE Joint Genome Institute"/>
            <person name="Mondo S.J."/>
            <person name="Dannebaum R.O."/>
            <person name="Kuo R.C."/>
            <person name="Labutti K."/>
            <person name="Haridas S."/>
            <person name="Kuo A."/>
            <person name="Salamov A."/>
            <person name="Ahrendt S.R."/>
            <person name="Lipzen A."/>
            <person name="Sullivan W."/>
            <person name="Andreopoulos W.B."/>
            <person name="Clum A."/>
            <person name="Lindquist E."/>
            <person name="Daum C."/>
            <person name="Ramamoorthy G.K."/>
            <person name="Gryganskyi A."/>
            <person name="Culley D."/>
            <person name="Magnuson J.K."/>
            <person name="James T.Y."/>
            <person name="O'Malley M.A."/>
            <person name="Stajich J.E."/>
            <person name="Spatafora J.W."/>
            <person name="Visel A."/>
            <person name="Grigoriev I.V."/>
        </authorList>
    </citation>
    <scope>NUCLEOTIDE SEQUENCE [LARGE SCALE GENOMIC DNA]</scope>
    <source>
        <strain evidence="2 3">JEL800</strain>
    </source>
</reference>
<evidence type="ECO:0000313" key="2">
    <source>
        <dbReference type="EMBL" id="ORY41933.1"/>
    </source>
</evidence>
<dbReference type="OrthoDB" id="2140677at2759"/>
<protein>
    <recommendedName>
        <fullName evidence="4">Nucleotide-diphospho-sugar transferase</fullName>
    </recommendedName>
</protein>
<sequence>MVYWLRGIDHVVEHYYHTHASYTFSHQSDLLELGKFNWSPHVNQSSDILLGYIHEAQNVPWERAIELEADVFIPSTNYHYNKVFHEQMIWGVYEYAMKSRQDTTLYWYATPPKGQHGLSTDGHRLRNGMMRGGIDEINRMSNSSTMKAFVLPSDVFSMSGHFLRNAGGDSHYQCAYLSLYPEPIQSGKLKTPETKDCRDLFNYNLIQVRRPRFLRSTRTALFVFPWIAAIAVLVLVKLHSSGTGDSTTRHGELLSQIHASPSFNSSAQKQNAIVVLLTGASSSSSSLRLDDFCLGALFHAHTFLHNQKTRLDPSSGTDFAVLVTKESCRACVAALGKLGARIITVPLVIPPDSEMGHRYYYTFTKFRMWALEPFYNSILTMDSDLLFLEQAPVSELFDLIPSKQNTQRKPFFGACKDFPGGADYRTGQFDSALMLFEPSLNDHDNLVDLIPSSVGFGDQRVLTKYYNSNGNRSFVTLPRKFHVGRLNERTKSEIEDGVGFHHKFPEVRLETKASQGLFKKWAKGIQGLRQIQMGMVSQGVWTTDENKPIPLVPPVPSLFEDWIHMRTRHSHIMFDSIALVSFGMISDQEVVNRNVVATTNQQAIHEHGGEKPRKLLIQKLKYVAESMLDRYDWVWVWGNQVTATKEPKRLLLDFLGEVAPDDGVRIVSFGDCKESGGTATLLVNRGARNAIFKVVKESKGKPEAAVWDALTSRFTADEHLSYESAKRIDFYSTMPPFRHESSIAAGINRYLRSNSQKIMLRIITLVVLITFSLSVITFTSKSTSTRRRTLPPLPEGYEFIPSHNLRPIKRNAVLTLLAGAPNPQQPALILDDFCLLAHYQAYSFLHGKVTPLDPNSDVEFVVMVTHGTPQHCIEGLLSLGARIIKVPILQVDESQMTHRYGYTFSKFQMWALEGFYDTIVTHDGDLFFLNRSPLDLVSGLAWGPDFETGQFDSAIIALEPTMKDYRGLLETVPKALGFGDQRVLTTYYNSKGPRPYTILPQRYLTARLLDRTKEEIDAAVGFHWKFMTNKLTTTATAGLFEKWARQMQDLRRIQVEKLVNGGKVLPVVPVVPESFDEWEKLRSYGEAVYDTVAILSFGVGPNTATERSDVAKLYSQAIHVVNSETSISMAKILVEVEKALDRFEWVWLPHRTVVMDTTKPILFTQIIGEFKKTGGNKLALVGYTDCQDTQSGASRSGSVFINRSTRTHLKDYISNLDPLLSDVEIWEGFAARFDSVQRQLHGKSSFYSVKTSDCKSLYLL</sequence>
<comment type="caution">
    <text evidence="2">The sequence shown here is derived from an EMBL/GenBank/DDBJ whole genome shotgun (WGS) entry which is preliminary data.</text>
</comment>
<accession>A0A1Y2C4H4</accession>
<keyword evidence="3" id="KW-1185">Reference proteome</keyword>
<dbReference type="SUPFAM" id="SSF53448">
    <property type="entry name" value="Nucleotide-diphospho-sugar transferases"/>
    <property type="match status" value="2"/>
</dbReference>
<organism evidence="2 3">
    <name type="scientific">Rhizoclosmatium globosum</name>
    <dbReference type="NCBI Taxonomy" id="329046"/>
    <lineage>
        <taxon>Eukaryota</taxon>
        <taxon>Fungi</taxon>
        <taxon>Fungi incertae sedis</taxon>
        <taxon>Chytridiomycota</taxon>
        <taxon>Chytridiomycota incertae sedis</taxon>
        <taxon>Chytridiomycetes</taxon>
        <taxon>Chytridiales</taxon>
        <taxon>Chytriomycetaceae</taxon>
        <taxon>Rhizoclosmatium</taxon>
    </lineage>
</organism>
<evidence type="ECO:0000256" key="1">
    <source>
        <dbReference type="SAM" id="Phobius"/>
    </source>
</evidence>
<keyword evidence="1" id="KW-0472">Membrane</keyword>
<keyword evidence="1" id="KW-0812">Transmembrane</keyword>
<keyword evidence="1" id="KW-1133">Transmembrane helix</keyword>